<accession>A0AAN6WPZ7</accession>
<feature type="compositionally biased region" description="Low complexity" evidence="1">
    <location>
        <begin position="127"/>
        <end position="143"/>
    </location>
</feature>
<name>A0AAN6WPZ7_9PEZI</name>
<dbReference type="AlphaFoldDB" id="A0AAN6WPZ7"/>
<dbReference type="Proteomes" id="UP001302126">
    <property type="component" value="Unassembled WGS sequence"/>
</dbReference>
<feature type="region of interest" description="Disordered" evidence="1">
    <location>
        <begin position="1"/>
        <end position="268"/>
    </location>
</feature>
<feature type="compositionally biased region" description="Pro residues" evidence="1">
    <location>
        <begin position="53"/>
        <end position="62"/>
    </location>
</feature>
<dbReference type="EMBL" id="MU864433">
    <property type="protein sequence ID" value="KAK4186049.1"/>
    <property type="molecule type" value="Genomic_DNA"/>
</dbReference>
<evidence type="ECO:0000313" key="2">
    <source>
        <dbReference type="EMBL" id="KAK4186049.1"/>
    </source>
</evidence>
<evidence type="ECO:0000256" key="1">
    <source>
        <dbReference type="SAM" id="MobiDB-lite"/>
    </source>
</evidence>
<feature type="compositionally biased region" description="Basic and acidic residues" evidence="1">
    <location>
        <begin position="1"/>
        <end position="25"/>
    </location>
</feature>
<sequence>MSGNRDDDERKRWEEKTAEMIREAEGVLGDVGRGGDYPLRQARTNPVLGPSALSPPPPPPSPNRRLSPAAGAPVVPTRSSSLPRAESSPAGLPSRPSHQRLPPGPSPLGAYTPLIYDPPAPAPAPAPAAAQLTAGPPGSRVVGPAPPPPAGPAVAGGGAGLPAIGTDHLTPDNPFGYPAPPPFRRKGHNWERPNLRAARGAVQGGVVNRVEGWLRSLPVGSRPRKDGGGARLAGPFEPVYPLAEGEDDETAGGEEKEKKKKKDNKEKE</sequence>
<gene>
    <name evidence="2" type="ORF">QBC35DRAFT_475796</name>
</gene>
<comment type="caution">
    <text evidence="2">The sequence shown here is derived from an EMBL/GenBank/DDBJ whole genome shotgun (WGS) entry which is preliminary data.</text>
</comment>
<reference evidence="2" key="1">
    <citation type="journal article" date="2023" name="Mol. Phylogenet. Evol.">
        <title>Genome-scale phylogeny and comparative genomics of the fungal order Sordariales.</title>
        <authorList>
            <person name="Hensen N."/>
            <person name="Bonometti L."/>
            <person name="Westerberg I."/>
            <person name="Brannstrom I.O."/>
            <person name="Guillou S."/>
            <person name="Cros-Aarteil S."/>
            <person name="Calhoun S."/>
            <person name="Haridas S."/>
            <person name="Kuo A."/>
            <person name="Mondo S."/>
            <person name="Pangilinan J."/>
            <person name="Riley R."/>
            <person name="LaButti K."/>
            <person name="Andreopoulos B."/>
            <person name="Lipzen A."/>
            <person name="Chen C."/>
            <person name="Yan M."/>
            <person name="Daum C."/>
            <person name="Ng V."/>
            <person name="Clum A."/>
            <person name="Steindorff A."/>
            <person name="Ohm R.A."/>
            <person name="Martin F."/>
            <person name="Silar P."/>
            <person name="Natvig D.O."/>
            <person name="Lalanne C."/>
            <person name="Gautier V."/>
            <person name="Ament-Velasquez S.L."/>
            <person name="Kruys A."/>
            <person name="Hutchinson M.I."/>
            <person name="Powell A.J."/>
            <person name="Barry K."/>
            <person name="Miller A.N."/>
            <person name="Grigoriev I.V."/>
            <person name="Debuchy R."/>
            <person name="Gladieux P."/>
            <person name="Hiltunen Thoren M."/>
            <person name="Johannesson H."/>
        </authorList>
    </citation>
    <scope>NUCLEOTIDE SEQUENCE</scope>
    <source>
        <strain evidence="2">PSN309</strain>
    </source>
</reference>
<reference evidence="2" key="2">
    <citation type="submission" date="2023-05" db="EMBL/GenBank/DDBJ databases">
        <authorList>
            <consortium name="Lawrence Berkeley National Laboratory"/>
            <person name="Steindorff A."/>
            <person name="Hensen N."/>
            <person name="Bonometti L."/>
            <person name="Westerberg I."/>
            <person name="Brannstrom I.O."/>
            <person name="Guillou S."/>
            <person name="Cros-Aarteil S."/>
            <person name="Calhoun S."/>
            <person name="Haridas S."/>
            <person name="Kuo A."/>
            <person name="Mondo S."/>
            <person name="Pangilinan J."/>
            <person name="Riley R."/>
            <person name="Labutti K."/>
            <person name="Andreopoulos B."/>
            <person name="Lipzen A."/>
            <person name="Chen C."/>
            <person name="Yanf M."/>
            <person name="Daum C."/>
            <person name="Ng V."/>
            <person name="Clum A."/>
            <person name="Ohm R."/>
            <person name="Martin F."/>
            <person name="Silar P."/>
            <person name="Natvig D."/>
            <person name="Lalanne C."/>
            <person name="Gautier V."/>
            <person name="Ament-Velasquez S.L."/>
            <person name="Kruys A."/>
            <person name="Hutchinson M.I."/>
            <person name="Powell A.J."/>
            <person name="Barry K."/>
            <person name="Miller A.N."/>
            <person name="Grigoriev I.V."/>
            <person name="Debuchy R."/>
            <person name="Gladieux P."/>
            <person name="Thoren M.H."/>
            <person name="Johannesson H."/>
        </authorList>
    </citation>
    <scope>NUCLEOTIDE SEQUENCE</scope>
    <source>
        <strain evidence="2">PSN309</strain>
    </source>
</reference>
<feature type="compositionally biased region" description="Pro residues" evidence="1">
    <location>
        <begin position="116"/>
        <end position="126"/>
    </location>
</feature>
<evidence type="ECO:0000313" key="3">
    <source>
        <dbReference type="Proteomes" id="UP001302126"/>
    </source>
</evidence>
<keyword evidence="3" id="KW-1185">Reference proteome</keyword>
<protein>
    <submittedName>
        <fullName evidence="2">Uncharacterized protein</fullName>
    </submittedName>
</protein>
<feature type="compositionally biased region" description="Basic and acidic residues" evidence="1">
    <location>
        <begin position="253"/>
        <end position="268"/>
    </location>
</feature>
<proteinExistence type="predicted"/>
<organism evidence="2 3">
    <name type="scientific">Podospora australis</name>
    <dbReference type="NCBI Taxonomy" id="1536484"/>
    <lineage>
        <taxon>Eukaryota</taxon>
        <taxon>Fungi</taxon>
        <taxon>Dikarya</taxon>
        <taxon>Ascomycota</taxon>
        <taxon>Pezizomycotina</taxon>
        <taxon>Sordariomycetes</taxon>
        <taxon>Sordariomycetidae</taxon>
        <taxon>Sordariales</taxon>
        <taxon>Podosporaceae</taxon>
        <taxon>Podospora</taxon>
    </lineage>
</organism>